<dbReference type="EMBL" id="JAAONZ010000042">
    <property type="protein sequence ID" value="NHO68571.1"/>
    <property type="molecule type" value="Genomic_DNA"/>
</dbReference>
<dbReference type="RefSeq" id="WP_167192534.1">
    <property type="nucleotide sequence ID" value="NZ_JAAONZ010000042.1"/>
</dbReference>
<keyword evidence="2" id="KW-1185">Reference proteome</keyword>
<name>A0A9E5MQF8_9GAMM</name>
<proteinExistence type="predicted"/>
<protein>
    <submittedName>
        <fullName evidence="1">Uncharacterized protein</fullName>
    </submittedName>
</protein>
<reference evidence="1" key="1">
    <citation type="submission" date="2020-03" db="EMBL/GenBank/DDBJ databases">
        <authorList>
            <person name="Guo F."/>
        </authorList>
    </citation>
    <scope>NUCLEOTIDE SEQUENCE</scope>
    <source>
        <strain evidence="1">JCM 30134</strain>
    </source>
</reference>
<sequence>MPDLFFPTVSTRPAHLCDSQPETQKHFLACNPQVKDQNQWLAPHVAYDLSETASPSTNAILREMNQLPIHQRTNLSACVADFGDETSVLAKFYDQHLAGLDLTTTAQDSNGLAGMGMAVLGARADSFQTALQQYQQALIQLNNYHRVGRVAG</sequence>
<comment type="caution">
    <text evidence="1">The sequence shown here is derived from an EMBL/GenBank/DDBJ whole genome shotgun (WGS) entry which is preliminary data.</text>
</comment>
<gene>
    <name evidence="1" type="ORF">G8770_23715</name>
</gene>
<evidence type="ECO:0000313" key="1">
    <source>
        <dbReference type="EMBL" id="NHO68571.1"/>
    </source>
</evidence>
<dbReference type="AlphaFoldDB" id="A0A9E5MQF8"/>
<evidence type="ECO:0000313" key="2">
    <source>
        <dbReference type="Proteomes" id="UP000787472"/>
    </source>
</evidence>
<accession>A0A9E5MQF8</accession>
<dbReference type="Proteomes" id="UP000787472">
    <property type="component" value="Unassembled WGS sequence"/>
</dbReference>
<organism evidence="1 2">
    <name type="scientific">Pseudomaricurvus hydrocarbonicus</name>
    <dbReference type="NCBI Taxonomy" id="1470433"/>
    <lineage>
        <taxon>Bacteria</taxon>
        <taxon>Pseudomonadati</taxon>
        <taxon>Pseudomonadota</taxon>
        <taxon>Gammaproteobacteria</taxon>
        <taxon>Cellvibrionales</taxon>
        <taxon>Cellvibrionaceae</taxon>
        <taxon>Pseudomaricurvus</taxon>
    </lineage>
</organism>